<evidence type="ECO:0000313" key="3">
    <source>
        <dbReference type="EMBL" id="KAH1169533.1"/>
    </source>
</evidence>
<dbReference type="Proteomes" id="UP000827986">
    <property type="component" value="Unassembled WGS sequence"/>
</dbReference>
<dbReference type="GO" id="GO:0005886">
    <property type="term" value="C:plasma membrane"/>
    <property type="evidence" value="ECO:0007669"/>
    <property type="project" value="TreeGrafter"/>
</dbReference>
<evidence type="ECO:0000256" key="1">
    <source>
        <dbReference type="ARBA" id="ARBA00072567"/>
    </source>
</evidence>
<feature type="domain" description="Exocyst complex component Sec3 PIP2-binding N-terminal" evidence="2">
    <location>
        <begin position="31"/>
        <end position="121"/>
    </location>
</feature>
<dbReference type="PANTHER" id="PTHR16092">
    <property type="entry name" value="SEC3/SYNTAXIN-RELATED"/>
    <property type="match status" value="1"/>
</dbReference>
<sequence length="234" mass="26736">MSSLVKEDLQKKLFQPLGQSLREFIEIECSAHDRFYLCAAVTKGGEVEISMVKHFRIDLDEKYEMAEKWFLKDLEMIDGKEADTDNPYFDMHFEKVYSWEAYSCASKYAFARTLNKLNYMYLKKDLKIVNFDITYINDDSLWSSNNGDCLGIICSHPFASPPDQHFQINAREIWGARPSRGGLAPRVVVMENSFPLDKILSSALVSEKDATAHAVSLPNKVPFSPLASHTEDQM</sequence>
<proteinExistence type="predicted"/>
<dbReference type="CDD" id="cd14682">
    <property type="entry name" value="PH-EXOC1_like"/>
    <property type="match status" value="1"/>
</dbReference>
<gene>
    <name evidence="3" type="ORF">KIL84_000518</name>
</gene>
<name>A0A9D3WZ69_9SAUR</name>
<evidence type="ECO:0000259" key="2">
    <source>
        <dbReference type="SMART" id="SM01313"/>
    </source>
</evidence>
<dbReference type="FunFam" id="2.30.29.90:FF:000004">
    <property type="entry name" value="Exocyst complex component 1 like"/>
    <property type="match status" value="1"/>
</dbReference>
<dbReference type="EMBL" id="JAHDVG010000484">
    <property type="protein sequence ID" value="KAH1169533.1"/>
    <property type="molecule type" value="Genomic_DNA"/>
</dbReference>
<comment type="caution">
    <text evidence="3">The sequence shown here is derived from an EMBL/GenBank/DDBJ whole genome shotgun (WGS) entry which is preliminary data.</text>
</comment>
<dbReference type="SMART" id="SM01313">
    <property type="entry name" value="Sec3-PIP2_bind"/>
    <property type="match status" value="1"/>
</dbReference>
<dbReference type="InterPro" id="IPR028258">
    <property type="entry name" value="Sec3-PIP2_bind"/>
</dbReference>
<accession>A0A9D3WZ69</accession>
<dbReference type="AlphaFoldDB" id="A0A9D3WZ69"/>
<dbReference type="Pfam" id="PF15277">
    <property type="entry name" value="Sec3-PIP2_bind"/>
    <property type="match status" value="1"/>
</dbReference>
<dbReference type="PANTHER" id="PTHR16092:SF14">
    <property type="entry name" value="EXOCYST COMPLEX COMPONENT 1 ISOFORM X1"/>
    <property type="match status" value="1"/>
</dbReference>
<dbReference type="Gene3D" id="2.30.29.90">
    <property type="match status" value="1"/>
</dbReference>
<evidence type="ECO:0000313" key="4">
    <source>
        <dbReference type="Proteomes" id="UP000827986"/>
    </source>
</evidence>
<dbReference type="GO" id="GO:0006893">
    <property type="term" value="P:Golgi to plasma membrane transport"/>
    <property type="evidence" value="ECO:0007669"/>
    <property type="project" value="TreeGrafter"/>
</dbReference>
<keyword evidence="4" id="KW-1185">Reference proteome</keyword>
<organism evidence="3 4">
    <name type="scientific">Mauremys mutica</name>
    <name type="common">yellowpond turtle</name>
    <dbReference type="NCBI Taxonomy" id="74926"/>
    <lineage>
        <taxon>Eukaryota</taxon>
        <taxon>Metazoa</taxon>
        <taxon>Chordata</taxon>
        <taxon>Craniata</taxon>
        <taxon>Vertebrata</taxon>
        <taxon>Euteleostomi</taxon>
        <taxon>Archelosauria</taxon>
        <taxon>Testudinata</taxon>
        <taxon>Testudines</taxon>
        <taxon>Cryptodira</taxon>
        <taxon>Durocryptodira</taxon>
        <taxon>Testudinoidea</taxon>
        <taxon>Geoemydidae</taxon>
        <taxon>Geoemydinae</taxon>
        <taxon>Mauremys</taxon>
    </lineage>
</organism>
<dbReference type="GO" id="GO:0006887">
    <property type="term" value="P:exocytosis"/>
    <property type="evidence" value="ECO:0007669"/>
    <property type="project" value="TreeGrafter"/>
</dbReference>
<dbReference type="GO" id="GO:0000145">
    <property type="term" value="C:exocyst"/>
    <property type="evidence" value="ECO:0007669"/>
    <property type="project" value="TreeGrafter"/>
</dbReference>
<protein>
    <recommendedName>
        <fullName evidence="1">Exocyst complex component 1-like</fullName>
    </recommendedName>
</protein>
<dbReference type="GO" id="GO:0005546">
    <property type="term" value="F:phosphatidylinositol-4,5-bisphosphate binding"/>
    <property type="evidence" value="ECO:0007669"/>
    <property type="project" value="TreeGrafter"/>
</dbReference>
<reference evidence="3" key="1">
    <citation type="submission" date="2021-09" db="EMBL/GenBank/DDBJ databases">
        <title>The genome of Mauremys mutica provides insights into the evolution of semi-aquatic lifestyle.</title>
        <authorList>
            <person name="Gong S."/>
            <person name="Gao Y."/>
        </authorList>
    </citation>
    <scope>NUCLEOTIDE SEQUENCE</scope>
    <source>
        <strain evidence="3">MM-2020</strain>
        <tissue evidence="3">Muscle</tissue>
    </source>
</reference>